<feature type="transmembrane region" description="Helical" evidence="7">
    <location>
        <begin position="6"/>
        <end position="24"/>
    </location>
</feature>
<feature type="transmembrane region" description="Helical" evidence="7">
    <location>
        <begin position="90"/>
        <end position="115"/>
    </location>
</feature>
<evidence type="ECO:0000256" key="7">
    <source>
        <dbReference type="SAM" id="Phobius"/>
    </source>
</evidence>
<evidence type="ECO:0000313" key="9">
    <source>
        <dbReference type="EMBL" id="GAA2005928.1"/>
    </source>
</evidence>
<dbReference type="PANTHER" id="PTHR34978:SF3">
    <property type="entry name" value="SLR0241 PROTEIN"/>
    <property type="match status" value="1"/>
</dbReference>
<dbReference type="PANTHER" id="PTHR34978">
    <property type="entry name" value="POSSIBLE SENSOR-TRANSDUCER PROTEIN BLAR"/>
    <property type="match status" value="1"/>
</dbReference>
<evidence type="ECO:0000256" key="3">
    <source>
        <dbReference type="ARBA" id="ARBA00022801"/>
    </source>
</evidence>
<keyword evidence="1 6" id="KW-0645">Protease</keyword>
<dbReference type="Proteomes" id="UP001500755">
    <property type="component" value="Unassembled WGS sequence"/>
</dbReference>
<dbReference type="Gene3D" id="3.30.2010.10">
    <property type="entry name" value="Metalloproteases ('zincins'), catalytic domain"/>
    <property type="match status" value="1"/>
</dbReference>
<keyword evidence="5 6" id="KW-0482">Metalloprotease</keyword>
<keyword evidence="7" id="KW-1133">Transmembrane helix</keyword>
<evidence type="ECO:0000256" key="1">
    <source>
        <dbReference type="ARBA" id="ARBA00022670"/>
    </source>
</evidence>
<evidence type="ECO:0000256" key="5">
    <source>
        <dbReference type="ARBA" id="ARBA00023049"/>
    </source>
</evidence>
<evidence type="ECO:0000313" key="10">
    <source>
        <dbReference type="Proteomes" id="UP001500755"/>
    </source>
</evidence>
<keyword evidence="7" id="KW-0812">Transmembrane</keyword>
<gene>
    <name evidence="9" type="ORF">GCM10009755_14740</name>
</gene>
<dbReference type="InterPro" id="IPR052173">
    <property type="entry name" value="Beta-lactam_resp_regulator"/>
</dbReference>
<dbReference type="CDD" id="cd07326">
    <property type="entry name" value="M56_BlaR1_MecR1_like"/>
    <property type="match status" value="1"/>
</dbReference>
<keyword evidence="4 6" id="KW-0862">Zinc</keyword>
<feature type="transmembrane region" description="Helical" evidence="7">
    <location>
        <begin position="44"/>
        <end position="70"/>
    </location>
</feature>
<dbReference type="Pfam" id="PF01435">
    <property type="entry name" value="Peptidase_M48"/>
    <property type="match status" value="1"/>
</dbReference>
<organism evidence="9 10">
    <name type="scientific">Brevibacterium samyangense</name>
    <dbReference type="NCBI Taxonomy" id="366888"/>
    <lineage>
        <taxon>Bacteria</taxon>
        <taxon>Bacillati</taxon>
        <taxon>Actinomycetota</taxon>
        <taxon>Actinomycetes</taxon>
        <taxon>Micrococcales</taxon>
        <taxon>Brevibacteriaceae</taxon>
        <taxon>Brevibacterium</taxon>
    </lineage>
</organism>
<comment type="caution">
    <text evidence="9">The sequence shown here is derived from an EMBL/GenBank/DDBJ whole genome shotgun (WGS) entry which is preliminary data.</text>
</comment>
<comment type="cofactor">
    <cofactor evidence="6">
        <name>Zn(2+)</name>
        <dbReference type="ChEBI" id="CHEBI:29105"/>
    </cofactor>
    <text evidence="6">Binds 1 zinc ion per subunit.</text>
</comment>
<name>A0ABP5ETG7_9MICO</name>
<accession>A0ABP5ETG7</accession>
<dbReference type="InterPro" id="IPR001915">
    <property type="entry name" value="Peptidase_M48"/>
</dbReference>
<keyword evidence="2" id="KW-0479">Metal-binding</keyword>
<evidence type="ECO:0000259" key="8">
    <source>
        <dbReference type="Pfam" id="PF01435"/>
    </source>
</evidence>
<evidence type="ECO:0000256" key="4">
    <source>
        <dbReference type="ARBA" id="ARBA00022833"/>
    </source>
</evidence>
<keyword evidence="10" id="KW-1185">Reference proteome</keyword>
<keyword evidence="7" id="KW-0472">Membrane</keyword>
<proteinExistence type="inferred from homology"/>
<reference evidence="10" key="1">
    <citation type="journal article" date="2019" name="Int. J. Syst. Evol. Microbiol.">
        <title>The Global Catalogue of Microorganisms (GCM) 10K type strain sequencing project: providing services to taxonomists for standard genome sequencing and annotation.</title>
        <authorList>
            <consortium name="The Broad Institute Genomics Platform"/>
            <consortium name="The Broad Institute Genome Sequencing Center for Infectious Disease"/>
            <person name="Wu L."/>
            <person name="Ma J."/>
        </authorList>
    </citation>
    <scope>NUCLEOTIDE SEQUENCE [LARGE SCALE GENOMIC DNA]</scope>
    <source>
        <strain evidence="10">JCM 14546</strain>
    </source>
</reference>
<evidence type="ECO:0000256" key="6">
    <source>
        <dbReference type="RuleBase" id="RU003983"/>
    </source>
</evidence>
<sequence>MVLTGTVLLVLAIVLAWSVPLLLASRTRTYSSGRAALDPISEVLMWQAVGLAGGLSLIGAAVVFALAPFADNLHAGFSRLLDLEGLRVLAWWQWILLVAAVALSARLLGCLFLQWRDVSRHRRRHAALVDLLTEPSEDLPNTRVLAADEPVAYCLPGRRSGTTVVSTGLLAVLTPDERRSVVTHEHAHLLFRHELLVLPFAAWNRALPFLPATSVALRSVSSLIELMADDLARRFVAPEVLSSAIARTAEVYPGEYRNDLTVARIERLAAPLPPRTARVRATSAVTAAVLLLAPTAMLVAPLF</sequence>
<feature type="domain" description="Peptidase M48" evidence="8">
    <location>
        <begin position="135"/>
        <end position="196"/>
    </location>
</feature>
<dbReference type="EMBL" id="BAAANO010000013">
    <property type="protein sequence ID" value="GAA2005928.1"/>
    <property type="molecule type" value="Genomic_DNA"/>
</dbReference>
<comment type="similarity">
    <text evidence="6">Belongs to the peptidase M48 family.</text>
</comment>
<feature type="transmembrane region" description="Helical" evidence="7">
    <location>
        <begin position="281"/>
        <end position="302"/>
    </location>
</feature>
<dbReference type="RefSeq" id="WP_344308378.1">
    <property type="nucleotide sequence ID" value="NZ_BAAANO010000013.1"/>
</dbReference>
<protein>
    <submittedName>
        <fullName evidence="9">M56 family metallopeptidase</fullName>
    </submittedName>
</protein>
<evidence type="ECO:0000256" key="2">
    <source>
        <dbReference type="ARBA" id="ARBA00022723"/>
    </source>
</evidence>
<keyword evidence="3 6" id="KW-0378">Hydrolase</keyword>